<name>A0A0U1L525_9FIRM</name>
<dbReference type="RefSeq" id="WP_021166607.1">
    <property type="nucleotide sequence ID" value="NZ_CTRP01000015.1"/>
</dbReference>
<sequence>MTVKKDLEKALAAAEAAKGTYATFATSTDDQSAQTMFEQMSQDMDRHIAQLNSRVSSTSETKLSNQQQ</sequence>
<evidence type="ECO:0000313" key="1">
    <source>
        <dbReference type="EMBL" id="CQR74776.1"/>
    </source>
</evidence>
<dbReference type="EMBL" id="CTRP01000015">
    <property type="protein sequence ID" value="CQR74776.1"/>
    <property type="molecule type" value="Genomic_DNA"/>
</dbReference>
<protein>
    <submittedName>
        <fullName evidence="1">Uncharacterized protein</fullName>
    </submittedName>
</protein>
<reference evidence="2" key="1">
    <citation type="submission" date="2015-03" db="EMBL/GenBank/DDBJ databases">
        <authorList>
            <person name="Nijsse Bart"/>
        </authorList>
    </citation>
    <scope>NUCLEOTIDE SEQUENCE [LARGE SCALE GENOMIC DNA]</scope>
</reference>
<dbReference type="InterPro" id="IPR012347">
    <property type="entry name" value="Ferritin-like"/>
</dbReference>
<dbReference type="Gene3D" id="1.20.1260.10">
    <property type="match status" value="1"/>
</dbReference>
<evidence type="ECO:0000313" key="2">
    <source>
        <dbReference type="Proteomes" id="UP000049855"/>
    </source>
</evidence>
<gene>
    <name evidence="1" type="ORF">SpAn4DRAFT_4133</name>
</gene>
<dbReference type="AlphaFoldDB" id="A0A0U1L525"/>
<dbReference type="Pfam" id="PF07870">
    <property type="entry name" value="DUF1657"/>
    <property type="match status" value="1"/>
</dbReference>
<proteinExistence type="predicted"/>
<dbReference type="Proteomes" id="UP000049855">
    <property type="component" value="Unassembled WGS sequence"/>
</dbReference>
<keyword evidence="2" id="KW-1185">Reference proteome</keyword>
<accession>A0A0U1L525</accession>
<organism evidence="1 2">
    <name type="scientific">Sporomusa ovata</name>
    <dbReference type="NCBI Taxonomy" id="2378"/>
    <lineage>
        <taxon>Bacteria</taxon>
        <taxon>Bacillati</taxon>
        <taxon>Bacillota</taxon>
        <taxon>Negativicutes</taxon>
        <taxon>Selenomonadales</taxon>
        <taxon>Sporomusaceae</taxon>
        <taxon>Sporomusa</taxon>
    </lineage>
</organism>
<dbReference type="InterPro" id="IPR012452">
    <property type="entry name" value="DUF1657"/>
</dbReference>